<dbReference type="InterPro" id="IPR036987">
    <property type="entry name" value="SRA-YDG_sf"/>
</dbReference>
<feature type="region of interest" description="Disordered" evidence="8">
    <location>
        <begin position="1158"/>
        <end position="1259"/>
    </location>
</feature>
<feature type="compositionally biased region" description="Acidic residues" evidence="8">
    <location>
        <begin position="279"/>
        <end position="289"/>
    </location>
</feature>
<dbReference type="SUPFAM" id="SSF58038">
    <property type="entry name" value="SNARE fusion complex"/>
    <property type="match status" value="2"/>
</dbReference>
<evidence type="ECO:0000259" key="9">
    <source>
        <dbReference type="PROSITE" id="PS50192"/>
    </source>
</evidence>
<dbReference type="SMART" id="SM00397">
    <property type="entry name" value="t_SNARE"/>
    <property type="match status" value="2"/>
</dbReference>
<dbReference type="PROSITE" id="PS51015">
    <property type="entry name" value="YDG"/>
    <property type="match status" value="1"/>
</dbReference>
<reference evidence="11 12" key="1">
    <citation type="journal article" date="2020" name="ISME J.">
        <title>Uncovering the hidden diversity of litter-decomposition mechanisms in mushroom-forming fungi.</title>
        <authorList>
            <person name="Floudas D."/>
            <person name="Bentzer J."/>
            <person name="Ahren D."/>
            <person name="Johansson T."/>
            <person name="Persson P."/>
            <person name="Tunlid A."/>
        </authorList>
    </citation>
    <scope>NUCLEOTIDE SEQUENCE [LARGE SCALE GENOMIC DNA]</scope>
    <source>
        <strain evidence="11 12">CBS 146.42</strain>
    </source>
</reference>
<feature type="compositionally biased region" description="Low complexity" evidence="8">
    <location>
        <begin position="789"/>
        <end position="801"/>
    </location>
</feature>
<sequence length="1451" mass="161800">MLSMPKSDDVAVPNELDTLTNELDQRIESLAHGNEHIQNAALFAAKYIFDLSLGTERGSKPAIDELLSSLNPLQKPQTRSQSKADNPMPQVSSPKTFESTPVSSLFVENMDTEQLWMQFDLRARTVCDLLDFALETGKSDDEENPGETEEEGDLQKMMEAIEKGEEVDFDALEEEFEEDEDMEEGSDSESDGESDGESGGLEDIVDEDEDVVHLQESDEDTSDSETKSTLFDIIKSAAGSKKKKPASHGLNDDFFDLDAFNAETEKAEARSSSRGRLADDDDASEDENMSVDLFAPLDDEEEAEGAADIYYRDFFAVQKNVDPQSPPKLGGRSGNEGRVRFHDEVRVKKIKAKGKNLPLSFLYGNGMDDMEDDEDIQEDEDTQDDEGDGEDMESEKDGWGVEDELMGSEDDDGMLRGDSDEDGGEESESMSQSLASEEDNREIIERLKDDLFADDDDTNNISGMTTHERLQAALREQIAQLETENVAKKEWTLMGEADSRSRPQNSLLEEDLDFERVMKPIPLISEDVVQGLEQRIKARISENQFDDVVRVRPLEDKPFLPSRIIELQDTKSTQSLAQIYEKDYLTSQGSAVDDRDGKLKKEHEEIEQQWEKICSKLDALCNAHFVPKQPKAVISTISNVATASLESALPTAKATTSILAPEEVFNPSTSETRARSELTPTEKRVLRMRERKAKKKQRQTLEKSVDKVAKVSRGISGAKKEKQTALQNIVKTGKGVTVVGKQASSLTSTKKRQKTLVEWRIGQLTLTSVTFALYFFYASMASGGNQPYSSSNHSGSYRSSSATYVASRDGDPYNTPYASSMSRSSSQTAGYTAEEDTHLTDRYTRGKGVPDAYARGEANLEQDRSALLSGYKHQKATGGSGRFFDGPDMRPSANPGEETEEDVEGIKQQTRFMKQESVNSTRNALRMAREAEETARNTLGRLGDQSEKLANTERHLDVAKGHSARAEDKTDELKQLNRSIFRPVIVFNKDRKRAAQEAKIQARFDEERDEREKAMMDIRDTQNRLGRAVTYGRDDEEESIGGGRRILNGPQQKDRMEQRKRFQFEATASDDEMEDELDDNLNEISDVTKRLKALGTTMGQELDQQNARIDRIGDKADGLDGRIFRNTERARSTLKMISDYEKTKVAQIAKNRELLRSLGLEKPQVEPKEKPRKKAPPPKRKASSETEEVDAPAAKIQRVEVEDSEKEPGSGSSGLRRSSRNSGKKIDYSKEQSIGSPQPVIRNKLSGNDGPMGREAGKRVHDPLGCFTLIVRTFGHIPGVAVGTWWLTREACSRDAIHAPWVGGISGGPQGAHSVVLSGGYDDDVDLGYAFPVQLRTAPQSSDQSFDNNRSCETKNPVRVVRGFKVRSKYAPSEGYRYDGLYTVEKAWLEKGLNSKGYLVCKYAFKVSLYTLIFAHQPLRATLQRLSGQPPLPVNEEYDEDEAVDSAVEDA</sequence>
<name>A0A8H5DBC4_9AGAR</name>
<feature type="region of interest" description="Disordered" evidence="8">
    <location>
        <begin position="1428"/>
        <end position="1451"/>
    </location>
</feature>
<dbReference type="Pfam" id="PF04006">
    <property type="entry name" value="Mpp10"/>
    <property type="match status" value="1"/>
</dbReference>
<feature type="compositionally biased region" description="Acidic residues" evidence="8">
    <location>
        <begin position="167"/>
        <end position="196"/>
    </location>
</feature>
<feature type="domain" description="YDG" evidence="10">
    <location>
        <begin position="1275"/>
        <end position="1407"/>
    </location>
</feature>
<dbReference type="EMBL" id="JAACJO010000007">
    <property type="protein sequence ID" value="KAF5356206.1"/>
    <property type="molecule type" value="Genomic_DNA"/>
</dbReference>
<dbReference type="Proteomes" id="UP000559027">
    <property type="component" value="Unassembled WGS sequence"/>
</dbReference>
<dbReference type="InterPro" id="IPR000727">
    <property type="entry name" value="T_SNARE_dom"/>
</dbReference>
<feature type="compositionally biased region" description="Acidic residues" evidence="8">
    <location>
        <begin position="368"/>
        <end position="412"/>
    </location>
</feature>
<keyword evidence="4 7" id="KW-0539">Nucleus</keyword>
<dbReference type="GO" id="GO:0006364">
    <property type="term" value="P:rRNA processing"/>
    <property type="evidence" value="ECO:0007669"/>
    <property type="project" value="UniProtKB-KW"/>
</dbReference>
<comment type="caution">
    <text evidence="11">The sequence shown here is derived from an EMBL/GenBank/DDBJ whole genome shotgun (WGS) entry which is preliminary data.</text>
</comment>
<organism evidence="11 12">
    <name type="scientific">Leucocoprinus leucothites</name>
    <dbReference type="NCBI Taxonomy" id="201217"/>
    <lineage>
        <taxon>Eukaryota</taxon>
        <taxon>Fungi</taxon>
        <taxon>Dikarya</taxon>
        <taxon>Basidiomycota</taxon>
        <taxon>Agaricomycotina</taxon>
        <taxon>Agaricomycetes</taxon>
        <taxon>Agaricomycetidae</taxon>
        <taxon>Agaricales</taxon>
        <taxon>Agaricineae</taxon>
        <taxon>Agaricaceae</taxon>
        <taxon>Leucocoprinus</taxon>
    </lineage>
</organism>
<evidence type="ECO:0000256" key="3">
    <source>
        <dbReference type="ARBA" id="ARBA00022552"/>
    </source>
</evidence>
<dbReference type="Pfam" id="PF02182">
    <property type="entry name" value="SAD_SRA"/>
    <property type="match status" value="1"/>
</dbReference>
<feature type="region of interest" description="Disordered" evidence="8">
    <location>
        <begin position="874"/>
        <end position="901"/>
    </location>
</feature>
<evidence type="ECO:0000256" key="7">
    <source>
        <dbReference type="PROSITE-ProRule" id="PRU00358"/>
    </source>
</evidence>
<feature type="compositionally biased region" description="Acidic residues" evidence="8">
    <location>
        <begin position="419"/>
        <end position="428"/>
    </location>
</feature>
<evidence type="ECO:0000256" key="8">
    <source>
        <dbReference type="SAM" id="MobiDB-lite"/>
    </source>
</evidence>
<dbReference type="SMART" id="SM00466">
    <property type="entry name" value="SRA"/>
    <property type="match status" value="1"/>
</dbReference>
<feature type="compositionally biased region" description="Basic and acidic residues" evidence="8">
    <location>
        <begin position="835"/>
        <end position="844"/>
    </location>
</feature>
<dbReference type="OrthoDB" id="445326at2759"/>
<accession>A0A8H5DBC4</accession>
<feature type="region of interest" description="Disordered" evidence="8">
    <location>
        <begin position="264"/>
        <end position="300"/>
    </location>
</feature>
<evidence type="ECO:0000256" key="5">
    <source>
        <dbReference type="ARBA" id="ARBA00023274"/>
    </source>
</evidence>
<dbReference type="CDD" id="cd15857">
    <property type="entry name" value="SNARE_SEC9C"/>
    <property type="match status" value="1"/>
</dbReference>
<feature type="compositionally biased region" description="Basic and acidic residues" evidence="8">
    <location>
        <begin position="441"/>
        <end position="451"/>
    </location>
</feature>
<dbReference type="GO" id="GO:0034457">
    <property type="term" value="C:Mpp10 complex"/>
    <property type="evidence" value="ECO:0007669"/>
    <property type="project" value="InterPro"/>
</dbReference>
<dbReference type="InterPro" id="IPR003105">
    <property type="entry name" value="SRA_YDG"/>
</dbReference>
<feature type="compositionally biased region" description="Acidic residues" evidence="8">
    <location>
        <begin position="1436"/>
        <end position="1451"/>
    </location>
</feature>
<dbReference type="PANTHER" id="PTHR17039">
    <property type="entry name" value="U3 SMALL NUCLEOLAR RIBONUCLEOPROTEIN PROTEIN MPP10"/>
    <property type="match status" value="1"/>
</dbReference>
<evidence type="ECO:0000256" key="6">
    <source>
        <dbReference type="ARBA" id="ARBA00029455"/>
    </source>
</evidence>
<keyword evidence="12" id="KW-1185">Reference proteome</keyword>
<comment type="similarity">
    <text evidence="6">Belongs to the MPP10 family.</text>
</comment>
<dbReference type="PROSITE" id="PS50192">
    <property type="entry name" value="T_SNARE"/>
    <property type="match status" value="1"/>
</dbReference>
<dbReference type="SUPFAM" id="SSF88697">
    <property type="entry name" value="PUA domain-like"/>
    <property type="match status" value="1"/>
</dbReference>
<feature type="region of interest" description="Disordered" evidence="8">
    <location>
        <begin position="71"/>
        <end position="99"/>
    </location>
</feature>
<dbReference type="PANTHER" id="PTHR17039:SF0">
    <property type="entry name" value="U3 SMALL NUCLEOLAR RIBONUCLEOPROTEIN PROTEIN MPP10"/>
    <property type="match status" value="1"/>
</dbReference>
<feature type="compositionally biased region" description="Basic residues" evidence="8">
    <location>
        <begin position="1170"/>
        <end position="1181"/>
    </location>
</feature>
<protein>
    <submittedName>
        <fullName evidence="11">Uncharacterized protein</fullName>
    </submittedName>
</protein>
<dbReference type="InterPro" id="IPR012173">
    <property type="entry name" value="Mpp10"/>
</dbReference>
<dbReference type="CDD" id="cd15886">
    <property type="entry name" value="SNARE_SEC9N"/>
    <property type="match status" value="1"/>
</dbReference>
<feature type="region of interest" description="Disordered" evidence="8">
    <location>
        <begin position="787"/>
        <end position="850"/>
    </location>
</feature>
<feature type="region of interest" description="Disordered" evidence="8">
    <location>
        <begin position="360"/>
        <end position="455"/>
    </location>
</feature>
<dbReference type="Gene3D" id="1.20.5.110">
    <property type="match status" value="2"/>
</dbReference>
<feature type="region of interest" description="Disordered" evidence="8">
    <location>
        <begin position="167"/>
        <end position="228"/>
    </location>
</feature>
<keyword evidence="5" id="KW-0687">Ribonucleoprotein</keyword>
<evidence type="ECO:0000256" key="4">
    <source>
        <dbReference type="ARBA" id="ARBA00023242"/>
    </source>
</evidence>
<comment type="subcellular location">
    <subcellularLocation>
        <location evidence="1">Nucleus</location>
        <location evidence="1">Nucleolus</location>
    </subcellularLocation>
</comment>
<proteinExistence type="inferred from homology"/>
<dbReference type="GO" id="GO:0032040">
    <property type="term" value="C:small-subunit processome"/>
    <property type="evidence" value="ECO:0007669"/>
    <property type="project" value="TreeGrafter"/>
</dbReference>
<dbReference type="GO" id="GO:0005732">
    <property type="term" value="C:sno(s)RNA-containing ribonucleoprotein complex"/>
    <property type="evidence" value="ECO:0007669"/>
    <property type="project" value="InterPro"/>
</dbReference>
<dbReference type="Gene3D" id="2.30.280.10">
    <property type="entry name" value="SRA-YDG"/>
    <property type="match status" value="1"/>
</dbReference>
<gene>
    <name evidence="11" type="ORF">D9756_003791</name>
</gene>
<evidence type="ECO:0000313" key="12">
    <source>
        <dbReference type="Proteomes" id="UP000559027"/>
    </source>
</evidence>
<evidence type="ECO:0000313" key="11">
    <source>
        <dbReference type="EMBL" id="KAF5356206.1"/>
    </source>
</evidence>
<keyword evidence="2" id="KW-0690">Ribosome biogenesis</keyword>
<evidence type="ECO:0000259" key="10">
    <source>
        <dbReference type="PROSITE" id="PS51015"/>
    </source>
</evidence>
<keyword evidence="3" id="KW-0698">rRNA processing</keyword>
<feature type="region of interest" description="Disordered" evidence="8">
    <location>
        <begin position="1033"/>
        <end position="1056"/>
    </location>
</feature>
<dbReference type="InterPro" id="IPR015947">
    <property type="entry name" value="PUA-like_sf"/>
</dbReference>
<evidence type="ECO:0000256" key="1">
    <source>
        <dbReference type="ARBA" id="ARBA00004604"/>
    </source>
</evidence>
<feature type="domain" description="T-SNARE coiled-coil homology" evidence="9">
    <location>
        <begin position="1071"/>
        <end position="1133"/>
    </location>
</feature>
<evidence type="ECO:0000256" key="2">
    <source>
        <dbReference type="ARBA" id="ARBA00022517"/>
    </source>
</evidence>